<reference evidence="2 3" key="1">
    <citation type="submission" date="2023-07" db="EMBL/GenBank/DDBJ databases">
        <title>Sorghum-associated microbial communities from plants grown in Nebraska, USA.</title>
        <authorList>
            <person name="Schachtman D."/>
        </authorList>
    </citation>
    <scope>NUCLEOTIDE SEQUENCE [LARGE SCALE GENOMIC DNA]</scope>
    <source>
        <strain evidence="2 3">DS1607</strain>
    </source>
</reference>
<protein>
    <recommendedName>
        <fullName evidence="1">DUF4434 domain-containing protein</fullName>
    </recommendedName>
</protein>
<dbReference type="Pfam" id="PF14488">
    <property type="entry name" value="DUF4434"/>
    <property type="match status" value="1"/>
</dbReference>
<accession>A0ABT9S8F7</accession>
<dbReference type="InterPro" id="IPR006311">
    <property type="entry name" value="TAT_signal"/>
</dbReference>
<dbReference type="EMBL" id="JAUSRO010000008">
    <property type="protein sequence ID" value="MDP9900640.1"/>
    <property type="molecule type" value="Genomic_DNA"/>
</dbReference>
<evidence type="ECO:0000313" key="3">
    <source>
        <dbReference type="Proteomes" id="UP001226867"/>
    </source>
</evidence>
<dbReference type="PROSITE" id="PS51318">
    <property type="entry name" value="TAT"/>
    <property type="match status" value="1"/>
</dbReference>
<keyword evidence="3" id="KW-1185">Reference proteome</keyword>
<dbReference type="PROSITE" id="PS51257">
    <property type="entry name" value="PROKAR_LIPOPROTEIN"/>
    <property type="match status" value="1"/>
</dbReference>
<dbReference type="Proteomes" id="UP001226867">
    <property type="component" value="Unassembled WGS sequence"/>
</dbReference>
<dbReference type="Gene3D" id="3.20.20.80">
    <property type="entry name" value="Glycosidases"/>
    <property type="match status" value="1"/>
</dbReference>
<organism evidence="2 3">
    <name type="scientific">Variovorax ginsengisoli</name>
    <dbReference type="NCBI Taxonomy" id="363844"/>
    <lineage>
        <taxon>Bacteria</taxon>
        <taxon>Pseudomonadati</taxon>
        <taxon>Pseudomonadota</taxon>
        <taxon>Betaproteobacteria</taxon>
        <taxon>Burkholderiales</taxon>
        <taxon>Comamonadaceae</taxon>
        <taxon>Variovorax</taxon>
    </lineage>
</organism>
<sequence length="317" mass="35077">MRNESVAGMTRRGWLRLGGLGGAMAAALLAGCAAPLRFEGSFLQPWESYAALPETEWRRRLQATRALGCEEIVLQWSGHEGGANPWVLPEPLLQSLFDEAGRAGMGIRLGLPYDERWWPVLAATAPDARGDFLRATQGRSLQAMQDTRWTRQPGFRGWYLPYEIDAYNWATPARQRMLADWLQPMAETARAEGRPPLAVSTFHSQLQTEGRLTAVWTTLLDRMPLRPMLQDGVGVAGLDHAAGLDSLSAMLRQRGVAFDWIVELFEQLPAADGSSAFHARAATTARVRQQLQLARRSGADRVIAFAVDPWMLGQAAQ</sequence>
<dbReference type="InterPro" id="IPR027849">
    <property type="entry name" value="DUF4434"/>
</dbReference>
<dbReference type="RefSeq" id="WP_307690445.1">
    <property type="nucleotide sequence ID" value="NZ_JAUSRO010000008.1"/>
</dbReference>
<proteinExistence type="predicted"/>
<name>A0ABT9S8F7_9BURK</name>
<gene>
    <name evidence="2" type="ORF">J2W36_002906</name>
</gene>
<feature type="domain" description="DUF4434" evidence="1">
    <location>
        <begin position="39"/>
        <end position="312"/>
    </location>
</feature>
<comment type="caution">
    <text evidence="2">The sequence shown here is derived from an EMBL/GenBank/DDBJ whole genome shotgun (WGS) entry which is preliminary data.</text>
</comment>
<evidence type="ECO:0000259" key="1">
    <source>
        <dbReference type="Pfam" id="PF14488"/>
    </source>
</evidence>
<evidence type="ECO:0000313" key="2">
    <source>
        <dbReference type="EMBL" id="MDP9900640.1"/>
    </source>
</evidence>